<dbReference type="OrthoDB" id="3271139at2759"/>
<dbReference type="SUPFAM" id="SSF56112">
    <property type="entry name" value="Protein kinase-like (PK-like)"/>
    <property type="match status" value="1"/>
</dbReference>
<reference evidence="3" key="1">
    <citation type="journal article" date="2019" name="Environ. Microbiol.">
        <title>Fungal ecological strategies reflected in gene transcription - a case study of two litter decomposers.</title>
        <authorList>
            <person name="Barbi F."/>
            <person name="Kohler A."/>
            <person name="Barry K."/>
            <person name="Baskaran P."/>
            <person name="Daum C."/>
            <person name="Fauchery L."/>
            <person name="Ihrmark K."/>
            <person name="Kuo A."/>
            <person name="LaButti K."/>
            <person name="Lipzen A."/>
            <person name="Morin E."/>
            <person name="Grigoriev I.V."/>
            <person name="Henrissat B."/>
            <person name="Lindahl B."/>
            <person name="Martin F."/>
        </authorList>
    </citation>
    <scope>NUCLEOTIDE SEQUENCE</scope>
    <source>
        <strain evidence="3">JB14</strain>
    </source>
</reference>
<evidence type="ECO:0000313" key="4">
    <source>
        <dbReference type="Proteomes" id="UP000799118"/>
    </source>
</evidence>
<sequence>MEGVIWVLVILYNAGWVHRDLSAGNVYWYAEGSRGLLGDFEYTKLRASDIAHEIRSKWPLGTPYFMAAETLSHAYLFQPRPLDVSAPNNKKPPPPPFAYNSLLDLESVWWILMYVLFF</sequence>
<feature type="domain" description="Protein kinase" evidence="2">
    <location>
        <begin position="1"/>
        <end position="118"/>
    </location>
</feature>
<dbReference type="InterPro" id="IPR000719">
    <property type="entry name" value="Prot_kinase_dom"/>
</dbReference>
<dbReference type="InterPro" id="IPR011009">
    <property type="entry name" value="Kinase-like_dom_sf"/>
</dbReference>
<dbReference type="PROSITE" id="PS50011">
    <property type="entry name" value="PROTEIN_KINASE_DOM"/>
    <property type="match status" value="1"/>
</dbReference>
<dbReference type="Proteomes" id="UP000799118">
    <property type="component" value="Unassembled WGS sequence"/>
</dbReference>
<dbReference type="Pfam" id="PF17667">
    <property type="entry name" value="Pkinase_fungal"/>
    <property type="match status" value="1"/>
</dbReference>
<evidence type="ECO:0000313" key="3">
    <source>
        <dbReference type="EMBL" id="KAE9395583.1"/>
    </source>
</evidence>
<evidence type="ECO:0000259" key="2">
    <source>
        <dbReference type="PROSITE" id="PS50011"/>
    </source>
</evidence>
<protein>
    <recommendedName>
        <fullName evidence="2">Protein kinase domain-containing protein</fullName>
    </recommendedName>
</protein>
<name>A0A6A4HCZ0_9AGAR</name>
<feature type="chain" id="PRO_5025454042" description="Protein kinase domain-containing protein" evidence="1">
    <location>
        <begin position="20"/>
        <end position="118"/>
    </location>
</feature>
<proteinExistence type="predicted"/>
<keyword evidence="4" id="KW-1185">Reference proteome</keyword>
<dbReference type="GO" id="GO:0005524">
    <property type="term" value="F:ATP binding"/>
    <property type="evidence" value="ECO:0007669"/>
    <property type="project" value="InterPro"/>
</dbReference>
<dbReference type="GO" id="GO:0004672">
    <property type="term" value="F:protein kinase activity"/>
    <property type="evidence" value="ECO:0007669"/>
    <property type="project" value="InterPro"/>
</dbReference>
<evidence type="ECO:0000256" key="1">
    <source>
        <dbReference type="SAM" id="SignalP"/>
    </source>
</evidence>
<dbReference type="InterPro" id="IPR040976">
    <property type="entry name" value="Pkinase_fungal"/>
</dbReference>
<dbReference type="AlphaFoldDB" id="A0A6A4HCZ0"/>
<gene>
    <name evidence="3" type="ORF">BT96DRAFT_861761</name>
</gene>
<dbReference type="Gene3D" id="1.10.510.10">
    <property type="entry name" value="Transferase(Phosphotransferase) domain 1"/>
    <property type="match status" value="1"/>
</dbReference>
<feature type="signal peptide" evidence="1">
    <location>
        <begin position="1"/>
        <end position="19"/>
    </location>
</feature>
<keyword evidence="1" id="KW-0732">Signal</keyword>
<organism evidence="3 4">
    <name type="scientific">Gymnopus androsaceus JB14</name>
    <dbReference type="NCBI Taxonomy" id="1447944"/>
    <lineage>
        <taxon>Eukaryota</taxon>
        <taxon>Fungi</taxon>
        <taxon>Dikarya</taxon>
        <taxon>Basidiomycota</taxon>
        <taxon>Agaricomycotina</taxon>
        <taxon>Agaricomycetes</taxon>
        <taxon>Agaricomycetidae</taxon>
        <taxon>Agaricales</taxon>
        <taxon>Marasmiineae</taxon>
        <taxon>Omphalotaceae</taxon>
        <taxon>Gymnopus</taxon>
    </lineage>
</organism>
<accession>A0A6A4HCZ0</accession>
<dbReference type="EMBL" id="ML769528">
    <property type="protein sequence ID" value="KAE9395583.1"/>
    <property type="molecule type" value="Genomic_DNA"/>
</dbReference>
<feature type="non-terminal residue" evidence="3">
    <location>
        <position position="118"/>
    </location>
</feature>